<evidence type="ECO:0000313" key="3">
    <source>
        <dbReference type="Proteomes" id="UP001378592"/>
    </source>
</evidence>
<dbReference type="GO" id="GO:0005743">
    <property type="term" value="C:mitochondrial inner membrane"/>
    <property type="evidence" value="ECO:0007669"/>
    <property type="project" value="TreeGrafter"/>
</dbReference>
<dbReference type="Proteomes" id="UP001378592">
    <property type="component" value="Unassembled WGS sequence"/>
</dbReference>
<keyword evidence="1" id="KW-1133">Transmembrane helix</keyword>
<reference evidence="2 3" key="1">
    <citation type="submission" date="2024-03" db="EMBL/GenBank/DDBJ databases">
        <title>The genome assembly and annotation of the cricket Gryllus longicercus Weissman &amp; Gray.</title>
        <authorList>
            <person name="Szrajer S."/>
            <person name="Gray D."/>
            <person name="Ylla G."/>
        </authorList>
    </citation>
    <scope>NUCLEOTIDE SEQUENCE [LARGE SCALE GENOMIC DNA]</scope>
    <source>
        <strain evidence="2">DAG 2021-001</strain>
        <tissue evidence="2">Whole body minus gut</tissue>
    </source>
</reference>
<protein>
    <recommendedName>
        <fullName evidence="4">Cytochrome b-c1 complex subunit 10</fullName>
    </recommendedName>
</protein>
<name>A0AAN9YZU7_9ORTH</name>
<dbReference type="Gene3D" id="1.20.5.220">
    <property type="match status" value="1"/>
</dbReference>
<feature type="transmembrane region" description="Helical" evidence="1">
    <location>
        <begin position="16"/>
        <end position="37"/>
    </location>
</feature>
<dbReference type="InterPro" id="IPR029027">
    <property type="entry name" value="Single_a-helix_sf"/>
</dbReference>
<evidence type="ECO:0008006" key="4">
    <source>
        <dbReference type="Google" id="ProtNLM"/>
    </source>
</evidence>
<dbReference type="PANTHER" id="PTHR15420:SF2">
    <property type="entry name" value="CYTOCHROME B-C1 COMPLEX SUBUNIT 10"/>
    <property type="match status" value="1"/>
</dbReference>
<dbReference type="AlphaFoldDB" id="A0AAN9YZU7"/>
<proteinExistence type="predicted"/>
<evidence type="ECO:0000313" key="2">
    <source>
        <dbReference type="EMBL" id="KAK7792895.1"/>
    </source>
</evidence>
<comment type="caution">
    <text evidence="2">The sequence shown here is derived from an EMBL/GenBank/DDBJ whole genome shotgun (WGS) entry which is preliminary data.</text>
</comment>
<evidence type="ECO:0000256" key="1">
    <source>
        <dbReference type="SAM" id="Phobius"/>
    </source>
</evidence>
<accession>A0AAN9YZU7</accession>
<keyword evidence="1" id="KW-0472">Membrane</keyword>
<organism evidence="2 3">
    <name type="scientific">Gryllus longicercus</name>
    <dbReference type="NCBI Taxonomy" id="2509291"/>
    <lineage>
        <taxon>Eukaryota</taxon>
        <taxon>Metazoa</taxon>
        <taxon>Ecdysozoa</taxon>
        <taxon>Arthropoda</taxon>
        <taxon>Hexapoda</taxon>
        <taxon>Insecta</taxon>
        <taxon>Pterygota</taxon>
        <taxon>Neoptera</taxon>
        <taxon>Polyneoptera</taxon>
        <taxon>Orthoptera</taxon>
        <taxon>Ensifera</taxon>
        <taxon>Gryllidea</taxon>
        <taxon>Grylloidea</taxon>
        <taxon>Gryllidae</taxon>
        <taxon>Gryllinae</taxon>
        <taxon>Gryllus</taxon>
    </lineage>
</organism>
<dbReference type="InterPro" id="IPR015089">
    <property type="entry name" value="UQCR"/>
</dbReference>
<gene>
    <name evidence="2" type="ORF">R5R35_005062</name>
</gene>
<keyword evidence="3" id="KW-1185">Reference proteome</keyword>
<dbReference type="SUPFAM" id="SSF81518">
    <property type="entry name" value="Subunit XI (6.4 kDa protein) of cytochrome bc1 complex (Ubiquinol-cytochrome c reductase)"/>
    <property type="match status" value="1"/>
</dbReference>
<keyword evidence="1" id="KW-0812">Transmembrane</keyword>
<dbReference type="EMBL" id="JAZDUA010000415">
    <property type="protein sequence ID" value="KAK7792895.1"/>
    <property type="molecule type" value="Genomic_DNA"/>
</dbReference>
<sequence length="58" mass="6579">MVSIMKLIGRRQIEQATALVPSAATFGAAGFCTLLYFTDWKTVLIYLPFYNGKFKKEE</sequence>
<dbReference type="GO" id="GO:0006122">
    <property type="term" value="P:mitochondrial electron transport, ubiquinol to cytochrome c"/>
    <property type="evidence" value="ECO:0007669"/>
    <property type="project" value="InterPro"/>
</dbReference>
<dbReference type="Pfam" id="PF08997">
    <property type="entry name" value="UCR_6-4kD"/>
    <property type="match status" value="1"/>
</dbReference>
<dbReference type="PANTHER" id="PTHR15420">
    <property type="entry name" value="UBIQUINOL-CYTOCHROME C REDUCTASE COMPLEX 6.4 KD PROTEIN"/>
    <property type="match status" value="1"/>
</dbReference>